<evidence type="ECO:0000313" key="3">
    <source>
        <dbReference type="Proteomes" id="UP001190700"/>
    </source>
</evidence>
<dbReference type="AlphaFoldDB" id="A0AAE0FEF5"/>
<comment type="caution">
    <text evidence="2">The sequence shown here is derived from an EMBL/GenBank/DDBJ whole genome shotgun (WGS) entry which is preliminary data.</text>
</comment>
<proteinExistence type="predicted"/>
<organism evidence="2 3">
    <name type="scientific">Cymbomonas tetramitiformis</name>
    <dbReference type="NCBI Taxonomy" id="36881"/>
    <lineage>
        <taxon>Eukaryota</taxon>
        <taxon>Viridiplantae</taxon>
        <taxon>Chlorophyta</taxon>
        <taxon>Pyramimonadophyceae</taxon>
        <taxon>Pyramimonadales</taxon>
        <taxon>Pyramimonadaceae</taxon>
        <taxon>Cymbomonas</taxon>
    </lineage>
</organism>
<gene>
    <name evidence="2" type="ORF">CYMTET_32597</name>
</gene>
<accession>A0AAE0FEF5</accession>
<protein>
    <submittedName>
        <fullName evidence="2">Uncharacterized protein</fullName>
    </submittedName>
</protein>
<evidence type="ECO:0000313" key="2">
    <source>
        <dbReference type="EMBL" id="KAK3258352.1"/>
    </source>
</evidence>
<reference evidence="2 3" key="1">
    <citation type="journal article" date="2015" name="Genome Biol. Evol.">
        <title>Comparative Genomics of a Bacterivorous Green Alga Reveals Evolutionary Causalities and Consequences of Phago-Mixotrophic Mode of Nutrition.</title>
        <authorList>
            <person name="Burns J.A."/>
            <person name="Paasch A."/>
            <person name="Narechania A."/>
            <person name="Kim E."/>
        </authorList>
    </citation>
    <scope>NUCLEOTIDE SEQUENCE [LARGE SCALE GENOMIC DNA]</scope>
    <source>
        <strain evidence="2 3">PLY_AMNH</strain>
    </source>
</reference>
<sequence length="188" mass="22446">MEVKLPTAAVDADADDYARTCWLLQVPNAFDYETHKDKEATEAPAIYIHDTATLNEAADYLMCENDAHYATMREEIIDLYLFTEDELRKEDPPPTEATIAKLNECRLMRKDLRQLKLARQQLVKQQLMRQQLLRQQLVQLWLVRQQSVRQQLVRHQLVRHQLVRHQLVRHKLIMRQQKYRTLKKNPYV</sequence>
<name>A0AAE0FEF5_9CHLO</name>
<dbReference type="Proteomes" id="UP001190700">
    <property type="component" value="Unassembled WGS sequence"/>
</dbReference>
<keyword evidence="3" id="KW-1185">Reference proteome</keyword>
<dbReference type="EMBL" id="LGRX02019592">
    <property type="protein sequence ID" value="KAK3258352.1"/>
    <property type="molecule type" value="Genomic_DNA"/>
</dbReference>
<evidence type="ECO:0000256" key="1">
    <source>
        <dbReference type="SAM" id="Coils"/>
    </source>
</evidence>
<feature type="coiled-coil region" evidence="1">
    <location>
        <begin position="105"/>
        <end position="135"/>
    </location>
</feature>
<keyword evidence="1" id="KW-0175">Coiled coil</keyword>